<dbReference type="SUPFAM" id="SSF81901">
    <property type="entry name" value="HCP-like"/>
    <property type="match status" value="4"/>
</dbReference>
<sequence>MTLEQQYSTILNNISQNSLNPKVYDRSSLHHQKTWFEGLATLEIAVHNLPQQKQEVVDLYEELFSEGLDFKASYELDEMDYAFYWDKILAILSALAIHHTEVYAQIAFQYNETRRMYRNNAKFHYYLNLAIETNVPVAKAVAAYFYYYGINTEKDKERASQLFREDSGDWSVLYQAYIQLNEKQFEFLPAVIEQLKSSSDKKIKKNALILEGSYLEAIGKPEEALSVFEQSYKSDYSAFSLTRVAFIKHMLDNTHKEASMKLWKEAASLGSIEAMNYLGVNTFPEVYTQEAYTETVRWFSLGYLYNNAYAAYRLALIRLYVEGWEEKAIGFRLLEEAIEGGSLDALIEKAEIYTEGRIIERDEKTAFELFQKAAKEKDAPYAYVRLGYLYEIGAGPDGEKDAITALDMYEKAVEKDHPYGYSNAGRIYRYGIAGEINIEKAKAYFEKGVEQNIPFSITELAFMYEDGTLAQDYKKAFELFGKAAEGNSAYAMYCYGQYLQNGYNDGEKAPEQAFYWFQKGAELQEVNCIYETGRCYRYGLGVEENPDQALYYYQQAADAGYPRGLVELALCYEYEYGVNFDAEKVLNLMIKAAEQGYAFAQYKVGVYYMHGSLGEQVPINSEQAIMWLNKAADAGYPYAYVELGDYYLWDYDNLNEADRAFAFYEKASEQDVIAEGLGVCYEYGIGIDYSMSEAFKYYEMAANKNVIGAMYRLGNCYLNGNGVSEQPEEAYKWFFNAAQQGNVPSQYLLGKLLLKGKGVAMNKEEGIEWLQKAAEQQYAAAQYELGNCYLMGDGLEENEDNAMYWFEQAAEKGHERAIKIVGGNRR</sequence>
<dbReference type="InterPro" id="IPR011990">
    <property type="entry name" value="TPR-like_helical_dom_sf"/>
</dbReference>
<dbReference type="PANTHER" id="PTHR43628">
    <property type="entry name" value="ACTIVATOR OF C KINASE PROTEIN 1-RELATED"/>
    <property type="match status" value="1"/>
</dbReference>
<protein>
    <submittedName>
        <fullName evidence="1">SEL1-like repeat protein</fullName>
    </submittedName>
</protein>
<organism evidence="1 2">
    <name type="scientific">Olivibacter jilunii</name>
    <dbReference type="NCBI Taxonomy" id="985016"/>
    <lineage>
        <taxon>Bacteria</taxon>
        <taxon>Pseudomonadati</taxon>
        <taxon>Bacteroidota</taxon>
        <taxon>Sphingobacteriia</taxon>
        <taxon>Sphingobacteriales</taxon>
        <taxon>Sphingobacteriaceae</taxon>
        <taxon>Olivibacter</taxon>
    </lineage>
</organism>
<reference evidence="2" key="1">
    <citation type="journal article" date="2019" name="Int. J. Syst. Evol. Microbiol.">
        <title>The Global Catalogue of Microorganisms (GCM) 10K type strain sequencing project: providing services to taxonomists for standard genome sequencing and annotation.</title>
        <authorList>
            <consortium name="The Broad Institute Genomics Platform"/>
            <consortium name="The Broad Institute Genome Sequencing Center for Infectious Disease"/>
            <person name="Wu L."/>
            <person name="Ma J."/>
        </authorList>
    </citation>
    <scope>NUCLEOTIDE SEQUENCE [LARGE SCALE GENOMIC DNA]</scope>
    <source>
        <strain evidence="2">KCTC 23098</strain>
    </source>
</reference>
<proteinExistence type="predicted"/>
<dbReference type="InterPro" id="IPR052945">
    <property type="entry name" value="Mitotic_Regulator"/>
</dbReference>
<accession>A0ABW6AXD5</accession>
<name>A0ABW6AXD5_9SPHI</name>
<keyword evidence="2" id="KW-1185">Reference proteome</keyword>
<dbReference type="RefSeq" id="WP_377609688.1">
    <property type="nucleotide sequence ID" value="NZ_JBHUPA010000002.1"/>
</dbReference>
<gene>
    <name evidence="1" type="ORF">ACFS6J_06885</name>
</gene>
<evidence type="ECO:0000313" key="2">
    <source>
        <dbReference type="Proteomes" id="UP001597560"/>
    </source>
</evidence>
<dbReference type="Pfam" id="PF08238">
    <property type="entry name" value="Sel1"/>
    <property type="match status" value="15"/>
</dbReference>
<dbReference type="SMART" id="SM00671">
    <property type="entry name" value="SEL1"/>
    <property type="match status" value="14"/>
</dbReference>
<comment type="caution">
    <text evidence="1">The sequence shown here is derived from an EMBL/GenBank/DDBJ whole genome shotgun (WGS) entry which is preliminary data.</text>
</comment>
<dbReference type="Gene3D" id="1.25.40.10">
    <property type="entry name" value="Tetratricopeptide repeat domain"/>
    <property type="match status" value="5"/>
</dbReference>
<dbReference type="Proteomes" id="UP001597560">
    <property type="component" value="Unassembled WGS sequence"/>
</dbReference>
<dbReference type="EMBL" id="JBHUPA010000002">
    <property type="protein sequence ID" value="MFD2961502.1"/>
    <property type="molecule type" value="Genomic_DNA"/>
</dbReference>
<evidence type="ECO:0000313" key="1">
    <source>
        <dbReference type="EMBL" id="MFD2961502.1"/>
    </source>
</evidence>
<dbReference type="PANTHER" id="PTHR43628:SF1">
    <property type="entry name" value="CHITIN SYNTHASE REGULATORY FACTOR 2-RELATED"/>
    <property type="match status" value="1"/>
</dbReference>
<dbReference type="InterPro" id="IPR006597">
    <property type="entry name" value="Sel1-like"/>
</dbReference>